<evidence type="ECO:0000256" key="1">
    <source>
        <dbReference type="ARBA" id="ARBA00022603"/>
    </source>
</evidence>
<keyword evidence="2" id="KW-0808">Transferase</keyword>
<dbReference type="SUPFAM" id="SSF53335">
    <property type="entry name" value="S-adenosyl-L-methionine-dependent methyltransferases"/>
    <property type="match status" value="1"/>
</dbReference>
<reference evidence="3 4" key="1">
    <citation type="journal article" date="2013" name="PLoS ONE">
        <title>Bacterial endosymbiosis in a chordate host: long-term co-evolution and conservation of secondary metabolism.</title>
        <authorList>
            <person name="Kwan J.C."/>
            <person name="Schmidt E.W."/>
        </authorList>
    </citation>
    <scope>NUCLEOTIDE SEQUENCE [LARGE SCALE GENOMIC DNA]</scope>
    <source>
        <strain evidence="4">L6</strain>
    </source>
</reference>
<dbReference type="Gene3D" id="3.40.50.12710">
    <property type="match status" value="1"/>
</dbReference>
<protein>
    <recommendedName>
        <fullName evidence="5">S-adenosyl-L-methionine-dependent methyltransferase family protein</fullName>
    </recommendedName>
</protein>
<proteinExistence type="predicted"/>
<comment type="caution">
    <text evidence="3">The sequence shown here is derived from an EMBL/GenBank/DDBJ whole genome shotgun (WGS) entry which is preliminary data.</text>
</comment>
<evidence type="ECO:0000256" key="2">
    <source>
        <dbReference type="ARBA" id="ARBA00022679"/>
    </source>
</evidence>
<dbReference type="PANTHER" id="PTHR12049">
    <property type="entry name" value="PROTEIN ARGININE METHYLTRANSFERASE NDUFAF7, MITOCHONDRIAL"/>
    <property type="match status" value="1"/>
</dbReference>
<dbReference type="GO" id="GO:0032259">
    <property type="term" value="P:methylation"/>
    <property type="evidence" value="ECO:0007669"/>
    <property type="project" value="UniProtKB-KW"/>
</dbReference>
<dbReference type="AlphaFoldDB" id="W2UZ07"/>
<dbReference type="InterPro" id="IPR003788">
    <property type="entry name" value="NDUFAF7"/>
</dbReference>
<dbReference type="Pfam" id="PF02636">
    <property type="entry name" value="Methyltransf_28"/>
    <property type="match status" value="1"/>
</dbReference>
<dbReference type="InterPro" id="IPR029063">
    <property type="entry name" value="SAM-dependent_MTases_sf"/>
</dbReference>
<gene>
    <name evidence="3" type="ORF">P857_591</name>
</gene>
<dbReference type="EMBL" id="AXCJ01000008">
    <property type="protein sequence ID" value="ETO91105.1"/>
    <property type="molecule type" value="Genomic_DNA"/>
</dbReference>
<dbReference type="PANTHER" id="PTHR12049:SF7">
    <property type="entry name" value="PROTEIN ARGININE METHYLTRANSFERASE NDUFAF7, MITOCHONDRIAL"/>
    <property type="match status" value="1"/>
</dbReference>
<dbReference type="STRING" id="1401685.P857_591"/>
<organism evidence="3 4">
    <name type="scientific">Candidatus Xenolissoclinum pacificiensis L6</name>
    <dbReference type="NCBI Taxonomy" id="1401685"/>
    <lineage>
        <taxon>Bacteria</taxon>
        <taxon>Pseudomonadati</taxon>
        <taxon>Pseudomonadota</taxon>
        <taxon>Alphaproteobacteria</taxon>
        <taxon>Rickettsiales</taxon>
        <taxon>Anaplasmataceae</taxon>
        <taxon>Candidatus Xenolissoclinum</taxon>
    </lineage>
</organism>
<evidence type="ECO:0008006" key="5">
    <source>
        <dbReference type="Google" id="ProtNLM"/>
    </source>
</evidence>
<dbReference type="InterPro" id="IPR038375">
    <property type="entry name" value="NDUFAF7_sf"/>
</dbReference>
<keyword evidence="1" id="KW-0489">Methyltransferase</keyword>
<dbReference type="Proteomes" id="UP000018951">
    <property type="component" value="Unassembled WGS sequence"/>
</dbReference>
<dbReference type="GO" id="GO:0035243">
    <property type="term" value="F:protein-arginine omega-N symmetric methyltransferase activity"/>
    <property type="evidence" value="ECO:0007669"/>
    <property type="project" value="TreeGrafter"/>
</dbReference>
<evidence type="ECO:0000313" key="3">
    <source>
        <dbReference type="EMBL" id="ETO91105.1"/>
    </source>
</evidence>
<evidence type="ECO:0000313" key="4">
    <source>
        <dbReference type="Proteomes" id="UP000018951"/>
    </source>
</evidence>
<sequence>MAEVPFHLDKLFSIIRDKSYVTLAEYMEYALYDREYGYYMKQNPLDKDFITSVSITQLFCETLALWIVDEWTNFQAPVHIHLVELGAGNGTMIYDILNFLFRYHKNCFEAISVTIIEVSPTLILVQKKKLDDFIDKVDWRQSLLYFKPCAPVLFIGNEFFDAFPVDQYLFTSRLWKQKVISLSEEGSLCVLWKKTHNIELPLRNIGDVIEISTGRMTFLYDIRLIIAKYGGSGLFIDYGYFDKPYKDTVQCMFQNSYCDLLDNVTCSDITCYVDFSEFSPYKRYITQGEFLVQYGIYQRLESVGQNLSFSQKCKLVYAVERLVNRNYMGDIFKVIII</sequence>
<name>W2UZ07_9RICK</name>
<keyword evidence="4" id="KW-1185">Reference proteome</keyword>
<accession>W2UZ07</accession>